<organism evidence="10 11">
    <name type="scientific">Drosophila albomicans</name>
    <name type="common">Fruit fly</name>
    <dbReference type="NCBI Taxonomy" id="7291"/>
    <lineage>
        <taxon>Eukaryota</taxon>
        <taxon>Metazoa</taxon>
        <taxon>Ecdysozoa</taxon>
        <taxon>Arthropoda</taxon>
        <taxon>Hexapoda</taxon>
        <taxon>Insecta</taxon>
        <taxon>Pterygota</taxon>
        <taxon>Neoptera</taxon>
        <taxon>Endopterygota</taxon>
        <taxon>Diptera</taxon>
        <taxon>Brachycera</taxon>
        <taxon>Muscomorpha</taxon>
        <taxon>Ephydroidea</taxon>
        <taxon>Drosophilidae</taxon>
        <taxon>Drosophila</taxon>
    </lineage>
</organism>
<evidence type="ECO:0000256" key="4">
    <source>
        <dbReference type="ARBA" id="ARBA00024195"/>
    </source>
</evidence>
<evidence type="ECO:0000259" key="9">
    <source>
        <dbReference type="PROSITE" id="PS50240"/>
    </source>
</evidence>
<dbReference type="CDD" id="cd00190">
    <property type="entry name" value="Tryp_SPc"/>
    <property type="match status" value="1"/>
</dbReference>
<feature type="signal peptide" evidence="8">
    <location>
        <begin position="1"/>
        <end position="29"/>
    </location>
</feature>
<feature type="compositionally biased region" description="Low complexity" evidence="7">
    <location>
        <begin position="55"/>
        <end position="67"/>
    </location>
</feature>
<keyword evidence="10" id="KW-1185">Reference proteome</keyword>
<dbReference type="InterPro" id="IPR009003">
    <property type="entry name" value="Peptidase_S1_PA"/>
</dbReference>
<evidence type="ECO:0000256" key="1">
    <source>
        <dbReference type="ARBA" id="ARBA00004613"/>
    </source>
</evidence>
<dbReference type="GO" id="GO:0004252">
    <property type="term" value="F:serine-type endopeptidase activity"/>
    <property type="evidence" value="ECO:0007669"/>
    <property type="project" value="InterPro"/>
</dbReference>
<dbReference type="PRINTS" id="PR00722">
    <property type="entry name" value="CHYMOTRYPSIN"/>
</dbReference>
<dbReference type="RefSeq" id="XP_034100155.2">
    <property type="nucleotide sequence ID" value="XM_034244264.2"/>
</dbReference>
<dbReference type="PROSITE" id="PS50240">
    <property type="entry name" value="TRYPSIN_DOM"/>
    <property type="match status" value="1"/>
</dbReference>
<feature type="region of interest" description="Disordered" evidence="7">
    <location>
        <begin position="50"/>
        <end position="70"/>
    </location>
</feature>
<proteinExistence type="inferred from homology"/>
<dbReference type="InterPro" id="IPR043504">
    <property type="entry name" value="Peptidase_S1_PA_chymotrypsin"/>
</dbReference>
<evidence type="ECO:0000256" key="6">
    <source>
        <dbReference type="ARBA" id="ARBA00076468"/>
    </source>
</evidence>
<evidence type="ECO:0000256" key="7">
    <source>
        <dbReference type="SAM" id="MobiDB-lite"/>
    </source>
</evidence>
<comment type="similarity">
    <text evidence="4">Belongs to the peptidase S1 family. CLIP subfamily.</text>
</comment>
<dbReference type="GO" id="GO:0005576">
    <property type="term" value="C:extracellular region"/>
    <property type="evidence" value="ECO:0007669"/>
    <property type="project" value="UniProtKB-SubCell"/>
</dbReference>
<feature type="domain" description="Peptidase S1" evidence="9">
    <location>
        <begin position="214"/>
        <end position="464"/>
    </location>
</feature>
<reference evidence="11" key="1">
    <citation type="submission" date="2025-08" db="UniProtKB">
        <authorList>
            <consortium name="RefSeq"/>
        </authorList>
    </citation>
    <scope>IDENTIFICATION</scope>
    <source>
        <strain evidence="11">15112-1751.03</strain>
        <tissue evidence="11">Whole Adult</tissue>
    </source>
</reference>
<keyword evidence="3" id="KW-1015">Disulfide bond</keyword>
<evidence type="ECO:0000313" key="11">
    <source>
        <dbReference type="RefSeq" id="XP_034100155.2"/>
    </source>
</evidence>
<dbReference type="SUPFAM" id="SSF50494">
    <property type="entry name" value="Trypsin-like serine proteases"/>
    <property type="match status" value="1"/>
</dbReference>
<feature type="chain" id="PRO_5039057512" description="Phenoloxidase-activating factor 2" evidence="8">
    <location>
        <begin position="30"/>
        <end position="475"/>
    </location>
</feature>
<evidence type="ECO:0000256" key="8">
    <source>
        <dbReference type="SAM" id="SignalP"/>
    </source>
</evidence>
<protein>
    <recommendedName>
        <fullName evidence="5">Phenoloxidase-activating factor 2</fullName>
    </recommendedName>
    <alternativeName>
        <fullName evidence="6">Prophenoloxidase-activating factor II</fullName>
    </alternativeName>
</protein>
<dbReference type="InterPro" id="IPR001254">
    <property type="entry name" value="Trypsin_dom"/>
</dbReference>
<dbReference type="InterPro" id="IPR001314">
    <property type="entry name" value="Peptidase_S1A"/>
</dbReference>
<dbReference type="Pfam" id="PF00089">
    <property type="entry name" value="Trypsin"/>
    <property type="match status" value="1"/>
</dbReference>
<dbReference type="SMART" id="SM00020">
    <property type="entry name" value="Tryp_SPc"/>
    <property type="match status" value="1"/>
</dbReference>
<dbReference type="GO" id="GO:0006508">
    <property type="term" value="P:proteolysis"/>
    <property type="evidence" value="ECO:0007669"/>
    <property type="project" value="InterPro"/>
</dbReference>
<evidence type="ECO:0000256" key="5">
    <source>
        <dbReference type="ARBA" id="ARBA00068096"/>
    </source>
</evidence>
<dbReference type="Gene3D" id="2.40.10.10">
    <property type="entry name" value="Trypsin-like serine proteases"/>
    <property type="match status" value="1"/>
</dbReference>
<dbReference type="AlphaFoldDB" id="A0A6P8WPZ1"/>
<evidence type="ECO:0000313" key="10">
    <source>
        <dbReference type="Proteomes" id="UP000515160"/>
    </source>
</evidence>
<sequence length="475" mass="53390">MPCSDIVVKMLCSWKIVLIPLLLTGFVVADSTVDDYDYEKMDSLFRMLEEEETTPETVEQPETKTTTRNSNKLDEYLTEDFRKSEEHVPHQHNTDLNLPHDVAIQLVSLRTHVTTALSVIQQQGEAFVNLIDVYLNQTKIVRENKMCGKERVCVKKNLCKSEPVDGNGHVMYRFRNFGNEPCNYLQTCCHIIDTIEEIPEASDKNQPSICGKRNVNGLKGTLDAKPNMEAQFGEFPWMVAIMWNTKPIGGGSIIAPNVVITAANKVQNHTLKEIKVRAGEWDLEKQDEPMPHLDRNVIQLILHERFSHKERSNDIALLILDKPFSTQPNIAPICLPTHNENFDFQDCVVTGWGKEVRNDDFPNVLKEIPLRVLPYSQCNDLLQKAAGHRELRLHSSSICAGGEKGLDACFGDGGAPLACLIKGSPNRYKLAGIVAWGIGCGRKNVPGVYTNVAAFTPWISDQLRSLNIESKYYTA</sequence>
<dbReference type="Proteomes" id="UP000515160">
    <property type="component" value="Chromosome 2L"/>
</dbReference>
<keyword evidence="2" id="KW-0964">Secreted</keyword>
<comment type="subcellular location">
    <subcellularLocation>
        <location evidence="1">Secreted</location>
    </subcellularLocation>
</comment>
<dbReference type="GeneID" id="117565251"/>
<dbReference type="OrthoDB" id="6261922at2759"/>
<dbReference type="InterPro" id="IPR051487">
    <property type="entry name" value="Ser/Thr_Proteases_Immune/Dev"/>
</dbReference>
<dbReference type="FunFam" id="2.40.10.10:FF:000038">
    <property type="entry name" value="Serine protease"/>
    <property type="match status" value="1"/>
</dbReference>
<gene>
    <name evidence="11" type="primary">LOC117565251</name>
</gene>
<evidence type="ECO:0000256" key="3">
    <source>
        <dbReference type="ARBA" id="ARBA00023157"/>
    </source>
</evidence>
<name>A0A6P8WPZ1_DROAB</name>
<accession>A0A6P8WPZ1</accession>
<dbReference type="PANTHER" id="PTHR24256">
    <property type="entry name" value="TRYPTASE-RELATED"/>
    <property type="match status" value="1"/>
</dbReference>
<evidence type="ECO:0000256" key="2">
    <source>
        <dbReference type="ARBA" id="ARBA00022525"/>
    </source>
</evidence>
<keyword evidence="8" id="KW-0732">Signal</keyword>